<gene>
    <name evidence="1" type="ORF">Bpfe_020975</name>
</gene>
<organism evidence="1 2">
    <name type="scientific">Biomphalaria pfeifferi</name>
    <name type="common">Bloodfluke planorb</name>
    <name type="synonym">Freshwater snail</name>
    <dbReference type="NCBI Taxonomy" id="112525"/>
    <lineage>
        <taxon>Eukaryota</taxon>
        <taxon>Metazoa</taxon>
        <taxon>Spiralia</taxon>
        <taxon>Lophotrochozoa</taxon>
        <taxon>Mollusca</taxon>
        <taxon>Gastropoda</taxon>
        <taxon>Heterobranchia</taxon>
        <taxon>Euthyneura</taxon>
        <taxon>Panpulmonata</taxon>
        <taxon>Hygrophila</taxon>
        <taxon>Lymnaeoidea</taxon>
        <taxon>Planorbidae</taxon>
        <taxon>Biomphalaria</taxon>
    </lineage>
</organism>
<evidence type="ECO:0000313" key="2">
    <source>
        <dbReference type="Proteomes" id="UP001233172"/>
    </source>
</evidence>
<dbReference type="EMBL" id="JASAOG010000124">
    <property type="protein sequence ID" value="KAK0049603.1"/>
    <property type="molecule type" value="Genomic_DNA"/>
</dbReference>
<comment type="caution">
    <text evidence="1">The sequence shown here is derived from an EMBL/GenBank/DDBJ whole genome shotgun (WGS) entry which is preliminary data.</text>
</comment>
<reference evidence="1" key="1">
    <citation type="journal article" date="2023" name="PLoS Negl. Trop. Dis.">
        <title>A genome sequence for Biomphalaria pfeifferi, the major vector snail for the human-infecting parasite Schistosoma mansoni.</title>
        <authorList>
            <person name="Bu L."/>
            <person name="Lu L."/>
            <person name="Laidemitt M.R."/>
            <person name="Zhang S.M."/>
            <person name="Mutuku M."/>
            <person name="Mkoji G."/>
            <person name="Steinauer M."/>
            <person name="Loker E.S."/>
        </authorList>
    </citation>
    <scope>NUCLEOTIDE SEQUENCE</scope>
    <source>
        <strain evidence="1">KasaAsao</strain>
    </source>
</reference>
<evidence type="ECO:0000313" key="1">
    <source>
        <dbReference type="EMBL" id="KAK0049603.1"/>
    </source>
</evidence>
<accession>A0AAD8B7T7</accession>
<dbReference type="AlphaFoldDB" id="A0AAD8B7T7"/>
<keyword evidence="2" id="KW-1185">Reference proteome</keyword>
<reference evidence="1" key="2">
    <citation type="submission" date="2023-04" db="EMBL/GenBank/DDBJ databases">
        <authorList>
            <person name="Bu L."/>
            <person name="Lu L."/>
            <person name="Laidemitt M.R."/>
            <person name="Zhang S.M."/>
            <person name="Mutuku M."/>
            <person name="Mkoji G."/>
            <person name="Steinauer M."/>
            <person name="Loker E.S."/>
        </authorList>
    </citation>
    <scope>NUCLEOTIDE SEQUENCE</scope>
    <source>
        <strain evidence="1">KasaAsao</strain>
        <tissue evidence="1">Whole Snail</tissue>
    </source>
</reference>
<protein>
    <submittedName>
        <fullName evidence="1">Protein FAM65A-like X9</fullName>
    </submittedName>
</protein>
<dbReference type="Proteomes" id="UP001233172">
    <property type="component" value="Unassembled WGS sequence"/>
</dbReference>
<feature type="non-terminal residue" evidence="1">
    <location>
        <position position="64"/>
    </location>
</feature>
<name>A0AAD8B7T7_BIOPF</name>
<sequence length="64" mass="6715">MLMNELKAESNTCSHTPTKPSVTFRAACAAHAQSAALVQGTGNNTITLEDQIVAVPLACFVNEP</sequence>
<proteinExistence type="predicted"/>